<dbReference type="AlphaFoldDB" id="A0A8H4ZBU7"/>
<organism evidence="2 3">
    <name type="scientific">Fusarium anthophilum</name>
    <dbReference type="NCBI Taxonomy" id="48485"/>
    <lineage>
        <taxon>Eukaryota</taxon>
        <taxon>Fungi</taxon>
        <taxon>Dikarya</taxon>
        <taxon>Ascomycota</taxon>
        <taxon>Pezizomycotina</taxon>
        <taxon>Sordariomycetes</taxon>
        <taxon>Hypocreomycetidae</taxon>
        <taxon>Hypocreales</taxon>
        <taxon>Nectriaceae</taxon>
        <taxon>Fusarium</taxon>
        <taxon>Fusarium fujikuroi species complex</taxon>
    </lineage>
</organism>
<proteinExistence type="predicted"/>
<name>A0A8H4ZBU7_9HYPO</name>
<dbReference type="Proteomes" id="UP000573603">
    <property type="component" value="Unassembled WGS sequence"/>
</dbReference>
<accession>A0A8H4ZBU7</accession>
<comment type="caution">
    <text evidence="2">The sequence shown here is derived from an EMBL/GenBank/DDBJ whole genome shotgun (WGS) entry which is preliminary data.</text>
</comment>
<evidence type="ECO:0000313" key="3">
    <source>
        <dbReference type="Proteomes" id="UP000573603"/>
    </source>
</evidence>
<gene>
    <name evidence="2" type="ORF">FANTH_8294</name>
</gene>
<evidence type="ECO:0000256" key="1">
    <source>
        <dbReference type="SAM" id="MobiDB-lite"/>
    </source>
</evidence>
<dbReference type="EMBL" id="JABEVY010000194">
    <property type="protein sequence ID" value="KAF5243196.1"/>
    <property type="molecule type" value="Genomic_DNA"/>
</dbReference>
<feature type="compositionally biased region" description="Acidic residues" evidence="1">
    <location>
        <begin position="259"/>
        <end position="311"/>
    </location>
</feature>
<feature type="region of interest" description="Disordered" evidence="1">
    <location>
        <begin position="254"/>
        <end position="365"/>
    </location>
</feature>
<protein>
    <submittedName>
        <fullName evidence="2">Uncharacterized protein</fullName>
    </submittedName>
</protein>
<sequence>MDPIYREQLTYSLGLYFREAYNGQGHSQYSVKAHVPVDLSLDNKIEEILAVLDPKDFLSQALRYYQHCALDPKGHKEERRILEIQQRVDDEYGQFLKDNNLLKYTAHDNWLEEALKTPAEGRLLERHRGEPQPAIETDNDKRRTQLKYAIDSEMETLTDVPQKRRPKDSELLTICPATIESSFSLLAPFDYTGRYSLHYISLRKFLNIAHEDADQEAQIRHDDHKAEHFELLREESRQLVEWEKREEAKDKKYWKKIEDDPDDFTPEDEMSEEDESGDDESEDEGSEGEGSEDEGSDYEGSEDDGSEEDGSEMVRQRAMEHPARRISGKKSNGEGGGLTKTAKKRPFDDSDDTDDAAASGYKRAKVEPWRERFNPYKWMRIFG</sequence>
<keyword evidence="3" id="KW-1185">Reference proteome</keyword>
<feature type="compositionally biased region" description="Basic and acidic residues" evidence="1">
    <location>
        <begin position="312"/>
        <end position="323"/>
    </location>
</feature>
<reference evidence="2 3" key="1">
    <citation type="journal article" date="2020" name="BMC Genomics">
        <title>Correction to: Identification and distribution of gene clusters required for synthesis of sphingolipid metabolism inhibitors in diverse species of the filamentous fungus Fusarium.</title>
        <authorList>
            <person name="Kim H.S."/>
            <person name="Lohmar J.M."/>
            <person name="Busman M."/>
            <person name="Brown D.W."/>
            <person name="Naumann T.A."/>
            <person name="Divon H.H."/>
            <person name="Lysoe E."/>
            <person name="Uhlig S."/>
            <person name="Proctor R.H."/>
        </authorList>
    </citation>
    <scope>NUCLEOTIDE SEQUENCE [LARGE SCALE GENOMIC DNA]</scope>
    <source>
        <strain evidence="2 3">NRRL 25214</strain>
    </source>
</reference>
<evidence type="ECO:0000313" key="2">
    <source>
        <dbReference type="EMBL" id="KAF5243196.1"/>
    </source>
</evidence>